<dbReference type="PROSITE" id="PS50164">
    <property type="entry name" value="GIY_YIG"/>
    <property type="match status" value="1"/>
</dbReference>
<protein>
    <recommendedName>
        <fullName evidence="1">GIY-YIG domain-containing protein</fullName>
    </recommendedName>
</protein>
<dbReference type="AlphaFoldDB" id="A0A026VW80"/>
<feature type="domain" description="GIY-YIG" evidence="1">
    <location>
        <begin position="3"/>
        <end position="60"/>
    </location>
</feature>
<dbReference type="InterPro" id="IPR035901">
    <property type="entry name" value="GIY-YIG_endonuc_sf"/>
</dbReference>
<dbReference type="Gene3D" id="3.40.1440.10">
    <property type="entry name" value="GIY-YIG endonuclease"/>
    <property type="match status" value="1"/>
</dbReference>
<evidence type="ECO:0000313" key="3">
    <source>
        <dbReference type="Proteomes" id="UP000053097"/>
    </source>
</evidence>
<keyword evidence="3" id="KW-1185">Reference proteome</keyword>
<dbReference type="STRING" id="2015173.A0A026VW80"/>
<dbReference type="EMBL" id="KK107688">
    <property type="protein sequence ID" value="EZA48048.1"/>
    <property type="molecule type" value="Genomic_DNA"/>
</dbReference>
<gene>
    <name evidence="2" type="ORF">X777_14419</name>
</gene>
<reference evidence="2 3" key="1">
    <citation type="journal article" date="2014" name="Curr. Biol.">
        <title>The genome of the clonal raider ant Cerapachys biroi.</title>
        <authorList>
            <person name="Oxley P.R."/>
            <person name="Ji L."/>
            <person name="Fetter-Pruneda I."/>
            <person name="McKenzie S.K."/>
            <person name="Li C."/>
            <person name="Hu H."/>
            <person name="Zhang G."/>
            <person name="Kronauer D.J."/>
        </authorList>
    </citation>
    <scope>NUCLEOTIDE SEQUENCE [LARGE SCALE GENOMIC DNA]</scope>
</reference>
<dbReference type="InterPro" id="IPR000305">
    <property type="entry name" value="GIY-YIG_endonuc"/>
</dbReference>
<proteinExistence type="predicted"/>
<accession>A0A026VW80</accession>
<dbReference type="SUPFAM" id="SSF82771">
    <property type="entry name" value="GIY-YIG endonuclease"/>
    <property type="match status" value="1"/>
</dbReference>
<dbReference type="OMA" id="IKEHRND"/>
<organism evidence="2 3">
    <name type="scientific">Ooceraea biroi</name>
    <name type="common">Clonal raider ant</name>
    <name type="synonym">Cerapachys biroi</name>
    <dbReference type="NCBI Taxonomy" id="2015173"/>
    <lineage>
        <taxon>Eukaryota</taxon>
        <taxon>Metazoa</taxon>
        <taxon>Ecdysozoa</taxon>
        <taxon>Arthropoda</taxon>
        <taxon>Hexapoda</taxon>
        <taxon>Insecta</taxon>
        <taxon>Pterygota</taxon>
        <taxon>Neoptera</taxon>
        <taxon>Endopterygota</taxon>
        <taxon>Hymenoptera</taxon>
        <taxon>Apocrita</taxon>
        <taxon>Aculeata</taxon>
        <taxon>Formicoidea</taxon>
        <taxon>Formicidae</taxon>
        <taxon>Dorylinae</taxon>
        <taxon>Ooceraea</taxon>
    </lineage>
</organism>
<name>A0A026VW80_OOCBI</name>
<sequence>MRQTSIVYKIVCQDCNSCYEGQTKRHLETRIKEHRNDVKKHVSDHSVVSKHRLLHNHEFD</sequence>
<evidence type="ECO:0000313" key="2">
    <source>
        <dbReference type="EMBL" id="EZA48048.1"/>
    </source>
</evidence>
<evidence type="ECO:0000259" key="1">
    <source>
        <dbReference type="PROSITE" id="PS50164"/>
    </source>
</evidence>
<dbReference type="Proteomes" id="UP000053097">
    <property type="component" value="Unassembled WGS sequence"/>
</dbReference>